<dbReference type="Proteomes" id="UP000093000">
    <property type="component" value="Unassembled WGS sequence"/>
</dbReference>
<feature type="region of interest" description="Disordered" evidence="1">
    <location>
        <begin position="41"/>
        <end position="61"/>
    </location>
</feature>
<comment type="caution">
    <text evidence="2">The sequence shown here is derived from an EMBL/GenBank/DDBJ whole genome shotgun (WGS) entry which is preliminary data.</text>
</comment>
<keyword evidence="3" id="KW-1185">Reference proteome</keyword>
<dbReference type="InParanoid" id="A0A1C7MYF4"/>
<evidence type="ECO:0000256" key="1">
    <source>
        <dbReference type="SAM" id="MobiDB-lite"/>
    </source>
</evidence>
<dbReference type="AlphaFoldDB" id="A0A1C7MYF4"/>
<name>A0A1C7MYF4_9FUNG</name>
<sequence>MSISSDTAERIYSILYEEVESFERPTPEDTNRSNVEIDVECSSISQERTEDNQVDDNNSDDIQDDEVEFESDKSLCLTQIIMLVRRVQKLQSIVCIPMP</sequence>
<feature type="compositionally biased region" description="Acidic residues" evidence="1">
    <location>
        <begin position="52"/>
        <end position="61"/>
    </location>
</feature>
<gene>
    <name evidence="2" type="ORF">A0J61_10109</name>
</gene>
<dbReference type="EMBL" id="LUGH01001036">
    <property type="protein sequence ID" value="OBZ81843.1"/>
    <property type="molecule type" value="Genomic_DNA"/>
</dbReference>
<proteinExistence type="predicted"/>
<evidence type="ECO:0000313" key="3">
    <source>
        <dbReference type="Proteomes" id="UP000093000"/>
    </source>
</evidence>
<organism evidence="2 3">
    <name type="scientific">Choanephora cucurbitarum</name>
    <dbReference type="NCBI Taxonomy" id="101091"/>
    <lineage>
        <taxon>Eukaryota</taxon>
        <taxon>Fungi</taxon>
        <taxon>Fungi incertae sedis</taxon>
        <taxon>Mucoromycota</taxon>
        <taxon>Mucoromycotina</taxon>
        <taxon>Mucoromycetes</taxon>
        <taxon>Mucorales</taxon>
        <taxon>Mucorineae</taxon>
        <taxon>Choanephoraceae</taxon>
        <taxon>Choanephoroideae</taxon>
        <taxon>Choanephora</taxon>
    </lineage>
</organism>
<reference evidence="2 3" key="1">
    <citation type="submission" date="2016-03" db="EMBL/GenBank/DDBJ databases">
        <title>Choanephora cucurbitarum.</title>
        <authorList>
            <person name="Min B."/>
            <person name="Park H."/>
            <person name="Park J.-H."/>
            <person name="Shin H.-D."/>
            <person name="Choi I.-G."/>
        </authorList>
    </citation>
    <scope>NUCLEOTIDE SEQUENCE [LARGE SCALE GENOMIC DNA]</scope>
    <source>
        <strain evidence="2 3">KUS-F28377</strain>
    </source>
</reference>
<evidence type="ECO:0000313" key="2">
    <source>
        <dbReference type="EMBL" id="OBZ81843.1"/>
    </source>
</evidence>
<protein>
    <submittedName>
        <fullName evidence="2">Uncharacterized protein</fullName>
    </submittedName>
</protein>
<accession>A0A1C7MYF4</accession>